<comment type="caution">
    <text evidence="4">The sequence shown here is derived from an EMBL/GenBank/DDBJ whole genome shotgun (WGS) entry which is preliminary data.</text>
</comment>
<keyword evidence="2 4" id="KW-0378">Hydrolase</keyword>
<dbReference type="InterPro" id="IPR029058">
    <property type="entry name" value="AB_hydrolase_fold"/>
</dbReference>
<dbReference type="SUPFAM" id="SSF53474">
    <property type="entry name" value="alpha/beta-Hydrolases"/>
    <property type="match status" value="1"/>
</dbReference>
<evidence type="ECO:0000313" key="5">
    <source>
        <dbReference type="Proteomes" id="UP000732105"/>
    </source>
</evidence>
<feature type="signal peptide" evidence="3">
    <location>
        <begin position="1"/>
        <end position="19"/>
    </location>
</feature>
<evidence type="ECO:0000256" key="2">
    <source>
        <dbReference type="ARBA" id="ARBA00022801"/>
    </source>
</evidence>
<dbReference type="RefSeq" id="WP_171595982.1">
    <property type="nucleotide sequence ID" value="NZ_RZNH01000021.1"/>
</dbReference>
<sequence>MKGRILFLLLILTSTAVLAQKDSCAITIKKHIINSKFLDQDREVWVALPKTYESGKKYPVLYVLDAEWHFDLIRVLSNNLAKSKKIPEHIVVGIPHVSVSKERVKDFTFSLSNVNPYGKKQLPKFFNEANCGGGIPFFSFLNQEVVQCIDSCYTTNNNNVLLAHSLAGYFASYTLSRNHKFTAIQIYDPSIWYNNGEAIEQIKDVEFLNNGVKVFMANQIFPNFHYQNMNKFAIVLRECKHVDFKQVEFSDENHGSVYLDGFLKGIDHLYKDYKLEHFKLKK</sequence>
<dbReference type="InterPro" id="IPR000801">
    <property type="entry name" value="Esterase-like"/>
</dbReference>
<dbReference type="InterPro" id="IPR052558">
    <property type="entry name" value="Siderophore_Hydrolase_D"/>
</dbReference>
<keyword evidence="5" id="KW-1185">Reference proteome</keyword>
<dbReference type="PANTHER" id="PTHR40841:SF2">
    <property type="entry name" value="SIDEROPHORE-DEGRADING ESTERASE (EUROFUNG)"/>
    <property type="match status" value="1"/>
</dbReference>
<evidence type="ECO:0000256" key="3">
    <source>
        <dbReference type="SAM" id="SignalP"/>
    </source>
</evidence>
<keyword evidence="3" id="KW-0732">Signal</keyword>
<evidence type="ECO:0000256" key="1">
    <source>
        <dbReference type="ARBA" id="ARBA00005622"/>
    </source>
</evidence>
<dbReference type="Pfam" id="PF00756">
    <property type="entry name" value="Esterase"/>
    <property type="match status" value="1"/>
</dbReference>
<feature type="chain" id="PRO_5046639642" evidence="3">
    <location>
        <begin position="20"/>
        <end position="282"/>
    </location>
</feature>
<dbReference type="EMBL" id="RZNH01000021">
    <property type="protein sequence ID" value="NOU60711.1"/>
    <property type="molecule type" value="Genomic_DNA"/>
</dbReference>
<gene>
    <name evidence="4" type="ORF">ELS83_12880</name>
</gene>
<evidence type="ECO:0000313" key="4">
    <source>
        <dbReference type="EMBL" id="NOU60711.1"/>
    </source>
</evidence>
<dbReference type="GO" id="GO:0016787">
    <property type="term" value="F:hydrolase activity"/>
    <property type="evidence" value="ECO:0007669"/>
    <property type="project" value="UniProtKB-KW"/>
</dbReference>
<dbReference type="Proteomes" id="UP000732105">
    <property type="component" value="Unassembled WGS sequence"/>
</dbReference>
<dbReference type="PANTHER" id="PTHR40841">
    <property type="entry name" value="SIDEROPHORE TRIACETYLFUSARININE C ESTERASE"/>
    <property type="match status" value="1"/>
</dbReference>
<proteinExistence type="inferred from homology"/>
<reference evidence="4 5" key="1">
    <citation type="submission" date="2018-12" db="EMBL/GenBank/DDBJ databases">
        <title>Marinifilum JC070 sp. nov., a marine bacterium isolated from Yongle Blue Hole in the South China Sea.</title>
        <authorList>
            <person name="Fu T."/>
        </authorList>
    </citation>
    <scope>NUCLEOTIDE SEQUENCE [LARGE SCALE GENOMIC DNA]</scope>
    <source>
        <strain evidence="4 5">JC070</strain>
    </source>
</reference>
<organism evidence="4 5">
    <name type="scientific">Marinifilum caeruleilacunae</name>
    <dbReference type="NCBI Taxonomy" id="2499076"/>
    <lineage>
        <taxon>Bacteria</taxon>
        <taxon>Pseudomonadati</taxon>
        <taxon>Bacteroidota</taxon>
        <taxon>Bacteroidia</taxon>
        <taxon>Marinilabiliales</taxon>
        <taxon>Marinifilaceae</taxon>
    </lineage>
</organism>
<name>A0ABX1WXI7_9BACT</name>
<protein>
    <submittedName>
        <fullName evidence="4">Alpha/beta hydrolase</fullName>
    </submittedName>
</protein>
<accession>A0ABX1WXI7</accession>
<comment type="similarity">
    <text evidence="1">Belongs to the esterase D family.</text>
</comment>
<dbReference type="Gene3D" id="3.40.50.1820">
    <property type="entry name" value="alpha/beta hydrolase"/>
    <property type="match status" value="1"/>
</dbReference>